<evidence type="ECO:0000256" key="3">
    <source>
        <dbReference type="ARBA" id="ARBA00022692"/>
    </source>
</evidence>
<comment type="subcellular location">
    <subcellularLocation>
        <location evidence="1">Cell membrane</location>
        <topology evidence="1">Multi-pass membrane protein</topology>
    </subcellularLocation>
</comment>
<feature type="transmembrane region" description="Helical" evidence="6">
    <location>
        <begin position="64"/>
        <end position="81"/>
    </location>
</feature>
<evidence type="ECO:0000256" key="2">
    <source>
        <dbReference type="ARBA" id="ARBA00022475"/>
    </source>
</evidence>
<evidence type="ECO:0000256" key="4">
    <source>
        <dbReference type="ARBA" id="ARBA00022989"/>
    </source>
</evidence>
<dbReference type="AlphaFoldDB" id="A0AAW7X4R7"/>
<dbReference type="Proteomes" id="UP001169760">
    <property type="component" value="Unassembled WGS sequence"/>
</dbReference>
<feature type="domain" description="RDD" evidence="7">
    <location>
        <begin position="12"/>
        <end position="147"/>
    </location>
</feature>
<dbReference type="GO" id="GO:0005886">
    <property type="term" value="C:plasma membrane"/>
    <property type="evidence" value="ECO:0007669"/>
    <property type="project" value="UniProtKB-SubCell"/>
</dbReference>
<evidence type="ECO:0000256" key="6">
    <source>
        <dbReference type="SAM" id="Phobius"/>
    </source>
</evidence>
<keyword evidence="5 6" id="KW-0472">Membrane</keyword>
<gene>
    <name evidence="8" type="ORF">Q4521_05695</name>
</gene>
<accession>A0AAW7X4R7</accession>
<organism evidence="8 9">
    <name type="scientific">Saccharophagus degradans</name>
    <dbReference type="NCBI Taxonomy" id="86304"/>
    <lineage>
        <taxon>Bacteria</taxon>
        <taxon>Pseudomonadati</taxon>
        <taxon>Pseudomonadota</taxon>
        <taxon>Gammaproteobacteria</taxon>
        <taxon>Cellvibrionales</taxon>
        <taxon>Cellvibrionaceae</taxon>
        <taxon>Saccharophagus</taxon>
    </lineage>
</organism>
<dbReference type="RefSeq" id="WP_216064382.1">
    <property type="nucleotide sequence ID" value="NZ_JAHKPP010000029.1"/>
</dbReference>
<reference evidence="8" key="1">
    <citation type="submission" date="2023-07" db="EMBL/GenBank/DDBJ databases">
        <title>Genome content predicts the carbon catabolic preferences of heterotrophic bacteria.</title>
        <authorList>
            <person name="Gralka M."/>
        </authorList>
    </citation>
    <scope>NUCLEOTIDE SEQUENCE</scope>
    <source>
        <strain evidence="8">I3M17_2</strain>
    </source>
</reference>
<evidence type="ECO:0000259" key="7">
    <source>
        <dbReference type="Pfam" id="PF06271"/>
    </source>
</evidence>
<dbReference type="PANTHER" id="PTHR36115:SF10">
    <property type="entry name" value="RDD DOMAIN-CONTAINING PROTEIN"/>
    <property type="match status" value="1"/>
</dbReference>
<name>A0AAW7X4R7_9GAMM</name>
<comment type="caution">
    <text evidence="8">The sequence shown here is derived from an EMBL/GenBank/DDBJ whole genome shotgun (WGS) entry which is preliminary data.</text>
</comment>
<evidence type="ECO:0000313" key="9">
    <source>
        <dbReference type="Proteomes" id="UP001169760"/>
    </source>
</evidence>
<evidence type="ECO:0000313" key="8">
    <source>
        <dbReference type="EMBL" id="MDO6421958.1"/>
    </source>
</evidence>
<dbReference type="InterPro" id="IPR010432">
    <property type="entry name" value="RDD"/>
</dbReference>
<keyword evidence="3 6" id="KW-0812">Transmembrane</keyword>
<dbReference type="InterPro" id="IPR051791">
    <property type="entry name" value="Pra-immunoreactive"/>
</dbReference>
<feature type="transmembrane region" description="Helical" evidence="6">
    <location>
        <begin position="111"/>
        <end position="131"/>
    </location>
</feature>
<evidence type="ECO:0000256" key="5">
    <source>
        <dbReference type="ARBA" id="ARBA00023136"/>
    </source>
</evidence>
<proteinExistence type="predicted"/>
<sequence length="157" mass="17585">MSTEPTLQSYPTAPLWRRFVALIYDAFILLAISMIYGAITLGVYVVATGITSNDDYQPTVGGPLFQLGWFCSLALFYSYFWHKGGQTAGMKAWKIRVVAQQENAPLTFKACIIRSLVGPFAFFIAGFGYIWKWFDKDGHCLHDKLSGTKVVVVPKEL</sequence>
<dbReference type="PANTHER" id="PTHR36115">
    <property type="entry name" value="PROLINE-RICH ANTIGEN HOMOLOG-RELATED"/>
    <property type="match status" value="1"/>
</dbReference>
<dbReference type="Pfam" id="PF06271">
    <property type="entry name" value="RDD"/>
    <property type="match status" value="1"/>
</dbReference>
<evidence type="ECO:0000256" key="1">
    <source>
        <dbReference type="ARBA" id="ARBA00004651"/>
    </source>
</evidence>
<dbReference type="EMBL" id="JAUOPB010000003">
    <property type="protein sequence ID" value="MDO6421958.1"/>
    <property type="molecule type" value="Genomic_DNA"/>
</dbReference>
<feature type="transmembrane region" description="Helical" evidence="6">
    <location>
        <begin position="21"/>
        <end position="44"/>
    </location>
</feature>
<keyword evidence="2" id="KW-1003">Cell membrane</keyword>
<keyword evidence="4 6" id="KW-1133">Transmembrane helix</keyword>
<protein>
    <submittedName>
        <fullName evidence="8">RDD family protein</fullName>
    </submittedName>
</protein>